<comment type="caution">
    <text evidence="4">The sequence shown here is derived from an EMBL/GenBank/DDBJ whole genome shotgun (WGS) entry which is preliminary data.</text>
</comment>
<feature type="non-terminal residue" evidence="4">
    <location>
        <position position="543"/>
    </location>
</feature>
<dbReference type="Proteomes" id="UP000747542">
    <property type="component" value="Unassembled WGS sequence"/>
</dbReference>
<feature type="compositionally biased region" description="Basic and acidic residues" evidence="2">
    <location>
        <begin position="395"/>
        <end position="416"/>
    </location>
</feature>
<keyword evidence="4" id="KW-0812">Transmembrane</keyword>
<dbReference type="Pfam" id="PF00089">
    <property type="entry name" value="Trypsin"/>
    <property type="match status" value="1"/>
</dbReference>
<dbReference type="SMART" id="SM00020">
    <property type="entry name" value="Tryp_SPc"/>
    <property type="match status" value="1"/>
</dbReference>
<dbReference type="Gene3D" id="2.40.10.10">
    <property type="entry name" value="Trypsin-like serine proteases"/>
    <property type="match status" value="2"/>
</dbReference>
<keyword evidence="4" id="KW-0378">Hydrolase</keyword>
<reference evidence="4" key="1">
    <citation type="journal article" date="2021" name="Sci. Adv.">
        <title>The American lobster genome reveals insights on longevity, neural, and immune adaptations.</title>
        <authorList>
            <person name="Polinski J.M."/>
            <person name="Zimin A.V."/>
            <person name="Clark K.F."/>
            <person name="Kohn A.B."/>
            <person name="Sadowski N."/>
            <person name="Timp W."/>
            <person name="Ptitsyn A."/>
            <person name="Khanna P."/>
            <person name="Romanova D.Y."/>
            <person name="Williams P."/>
            <person name="Greenwood S.J."/>
            <person name="Moroz L.L."/>
            <person name="Walt D.R."/>
            <person name="Bodnar A.G."/>
        </authorList>
    </citation>
    <scope>NUCLEOTIDE SEQUENCE</scope>
    <source>
        <strain evidence="4">GMGI-L3</strain>
    </source>
</reference>
<dbReference type="AlphaFoldDB" id="A0A8J5N240"/>
<keyword evidence="4" id="KW-0645">Protease</keyword>
<dbReference type="EMBL" id="JAHLQT010011632">
    <property type="protein sequence ID" value="KAG7171832.1"/>
    <property type="molecule type" value="Genomic_DNA"/>
</dbReference>
<dbReference type="GO" id="GO:0006508">
    <property type="term" value="P:proteolysis"/>
    <property type="evidence" value="ECO:0007669"/>
    <property type="project" value="UniProtKB-KW"/>
</dbReference>
<dbReference type="GO" id="GO:0004252">
    <property type="term" value="F:serine-type endopeptidase activity"/>
    <property type="evidence" value="ECO:0007669"/>
    <property type="project" value="InterPro"/>
</dbReference>
<keyword evidence="4" id="KW-0472">Membrane</keyword>
<feature type="compositionally biased region" description="Basic and acidic residues" evidence="2">
    <location>
        <begin position="482"/>
        <end position="515"/>
    </location>
</feature>
<dbReference type="PANTHER" id="PTHR24252">
    <property type="entry name" value="ACROSIN-RELATED"/>
    <property type="match status" value="1"/>
</dbReference>
<dbReference type="PANTHER" id="PTHR24252:SF7">
    <property type="entry name" value="HYALIN"/>
    <property type="match status" value="1"/>
</dbReference>
<dbReference type="InterPro" id="IPR018114">
    <property type="entry name" value="TRYPSIN_HIS"/>
</dbReference>
<dbReference type="SUPFAM" id="SSF50494">
    <property type="entry name" value="Trypsin-like serine proteases"/>
    <property type="match status" value="1"/>
</dbReference>
<feature type="compositionally biased region" description="Basic residues" evidence="2">
    <location>
        <begin position="434"/>
        <end position="481"/>
    </location>
</feature>
<organism evidence="4 5">
    <name type="scientific">Homarus americanus</name>
    <name type="common">American lobster</name>
    <dbReference type="NCBI Taxonomy" id="6706"/>
    <lineage>
        <taxon>Eukaryota</taxon>
        <taxon>Metazoa</taxon>
        <taxon>Ecdysozoa</taxon>
        <taxon>Arthropoda</taxon>
        <taxon>Crustacea</taxon>
        <taxon>Multicrustacea</taxon>
        <taxon>Malacostraca</taxon>
        <taxon>Eumalacostraca</taxon>
        <taxon>Eucarida</taxon>
        <taxon>Decapoda</taxon>
        <taxon>Pleocyemata</taxon>
        <taxon>Astacidea</taxon>
        <taxon>Nephropoidea</taxon>
        <taxon>Nephropidae</taxon>
        <taxon>Homarus</taxon>
    </lineage>
</organism>
<dbReference type="InterPro" id="IPR009003">
    <property type="entry name" value="Peptidase_S1_PA"/>
</dbReference>
<dbReference type="PROSITE" id="PS50240">
    <property type="entry name" value="TRYPSIN_DOM"/>
    <property type="match status" value="1"/>
</dbReference>
<sequence length="543" mass="61495">ANSSSAAAAVVIVPAEVIVRDGGAVDPVARKNLPDINKTRMTTVTLTLVFTMFIPFMSTSVLGTTEEKMTTNAVDETDVLDTLITTTQENIEYRRTDDGSAREGRNNDVTTEVNTATPAPETTSDSPETTTESPFATLGMKKHYEKWMERIMQSDYAKNNGSHVPVKDDDDGGGSVNKQARVLTQLIYPEGRKMVPKPLNINHDCFCGHYNSRTPKIVGGSETHEHHYPWMVSLQLSKNKKHFCGASIISDTFFLTAAHCTDGYNDKTTDSDISLLSIAKPLIMTWRVRPICLTPPGLTFYKERVSVMGWGKEDEDAKAGSPRLRHTQLTILPLLLSLREQITVVLLRPRHQEQINTLVSTARKTQSVYTKAANYLDWIYETTSRSTYCSSYDPQPDRRKIKESGQRHKLLGKDDLASGTKNSLQEEDNNVIKKTLKKKNKRKRRKKYKKNRNKTGKTKGSGRRQGKYLKYLKRKKNNPGRKNKEGKKVIKGRKEGTKKMTETDKTKAEWKKGKKTMQELIDRKRANNVWKTRNKDTLYDGKD</sequence>
<gene>
    <name evidence="4" type="primary">Tmprss7-L</name>
    <name evidence="4" type="ORF">Hamer_G000752</name>
</gene>
<evidence type="ECO:0000256" key="1">
    <source>
        <dbReference type="ARBA" id="ARBA00023157"/>
    </source>
</evidence>
<keyword evidence="5" id="KW-1185">Reference proteome</keyword>
<feature type="region of interest" description="Disordered" evidence="2">
    <location>
        <begin position="90"/>
        <end position="134"/>
    </location>
</feature>
<feature type="region of interest" description="Disordered" evidence="2">
    <location>
        <begin position="387"/>
        <end position="515"/>
    </location>
</feature>
<feature type="compositionally biased region" description="Basic and acidic residues" evidence="2">
    <location>
        <begin position="91"/>
        <end position="106"/>
    </location>
</feature>
<evidence type="ECO:0000313" key="4">
    <source>
        <dbReference type="EMBL" id="KAG7171832.1"/>
    </source>
</evidence>
<protein>
    <submittedName>
        <fullName evidence="4">Transmembrane protease serine 7-like</fullName>
    </submittedName>
</protein>
<feature type="compositionally biased region" description="Low complexity" evidence="2">
    <location>
        <begin position="115"/>
        <end position="134"/>
    </location>
</feature>
<feature type="non-terminal residue" evidence="4">
    <location>
        <position position="1"/>
    </location>
</feature>
<keyword evidence="1" id="KW-1015">Disulfide bond</keyword>
<proteinExistence type="predicted"/>
<evidence type="ECO:0000259" key="3">
    <source>
        <dbReference type="PROSITE" id="PS50240"/>
    </source>
</evidence>
<dbReference type="PROSITE" id="PS00134">
    <property type="entry name" value="TRYPSIN_HIS"/>
    <property type="match status" value="1"/>
</dbReference>
<dbReference type="InterPro" id="IPR001254">
    <property type="entry name" value="Trypsin_dom"/>
</dbReference>
<feature type="domain" description="Peptidase S1" evidence="3">
    <location>
        <begin position="217"/>
        <end position="384"/>
    </location>
</feature>
<name>A0A8J5N240_HOMAM</name>
<evidence type="ECO:0000256" key="2">
    <source>
        <dbReference type="SAM" id="MobiDB-lite"/>
    </source>
</evidence>
<evidence type="ECO:0000313" key="5">
    <source>
        <dbReference type="Proteomes" id="UP000747542"/>
    </source>
</evidence>
<accession>A0A8J5N240</accession>
<dbReference type="InterPro" id="IPR043504">
    <property type="entry name" value="Peptidase_S1_PA_chymotrypsin"/>
</dbReference>